<evidence type="ECO:0000259" key="2">
    <source>
        <dbReference type="Pfam" id="PF07510"/>
    </source>
</evidence>
<dbReference type="InterPro" id="IPR011089">
    <property type="entry name" value="GmrSD_C"/>
</dbReference>
<sequence>MSRRSAALAVLPFAAALLMAPSPAYAAPVPLADAIEALDVAEESRDGYDRSLFPHWIDADRNGCNTRAEVLLEEAVVAPEQGERCRLTGGEWYSYYDDRTFDNARGLDIDHMVPLAEAWDSGASEWSTQRRQAYANDLDEPVALVAVSAASNRSKADKDPSEWMPPSADAHCRYVTEWTTVKTRWGLSVDEVEREALNAVAAECPDEVVETTPAP</sequence>
<dbReference type="PANTHER" id="PTHR24094">
    <property type="entry name" value="SECRETED PROTEIN"/>
    <property type="match status" value="1"/>
</dbReference>
<protein>
    <submittedName>
        <fullName evidence="3">DUF1524 domain-containing protein</fullName>
    </submittedName>
</protein>
<feature type="signal peptide" evidence="1">
    <location>
        <begin position="1"/>
        <end position="26"/>
    </location>
</feature>
<feature type="chain" id="PRO_5029725536" evidence="1">
    <location>
        <begin position="27"/>
        <end position="215"/>
    </location>
</feature>
<evidence type="ECO:0000313" key="4">
    <source>
        <dbReference type="Proteomes" id="UP000467124"/>
    </source>
</evidence>
<name>A0A7K2IYQ3_9ACTN</name>
<feature type="domain" description="GmrSD restriction endonucleases C-terminal" evidence="2">
    <location>
        <begin position="91"/>
        <end position="197"/>
    </location>
</feature>
<dbReference type="PANTHER" id="PTHR24094:SF15">
    <property type="entry name" value="AMP-DEPENDENT SYNTHETASE_LIGASE DOMAIN-CONTAINING PROTEIN-RELATED"/>
    <property type="match status" value="1"/>
</dbReference>
<dbReference type="RefSeq" id="WP_161111886.1">
    <property type="nucleotide sequence ID" value="NZ_WWHY01000001.1"/>
</dbReference>
<evidence type="ECO:0000313" key="3">
    <source>
        <dbReference type="EMBL" id="MYR35083.1"/>
    </source>
</evidence>
<evidence type="ECO:0000256" key="1">
    <source>
        <dbReference type="SAM" id="SignalP"/>
    </source>
</evidence>
<dbReference type="Proteomes" id="UP000467124">
    <property type="component" value="Unassembled WGS sequence"/>
</dbReference>
<gene>
    <name evidence="3" type="ORF">GTW20_23180</name>
</gene>
<organism evidence="3 4">
    <name type="scientific">Nocardiopsis alba</name>
    <dbReference type="NCBI Taxonomy" id="53437"/>
    <lineage>
        <taxon>Bacteria</taxon>
        <taxon>Bacillati</taxon>
        <taxon>Actinomycetota</taxon>
        <taxon>Actinomycetes</taxon>
        <taxon>Streptosporangiales</taxon>
        <taxon>Nocardiopsidaceae</taxon>
        <taxon>Nocardiopsis</taxon>
    </lineage>
</organism>
<dbReference type="AlphaFoldDB" id="A0A7K2IYQ3"/>
<reference evidence="3 4" key="1">
    <citation type="journal article" date="2019" name="Nat. Commun.">
        <title>The antimicrobial potential of Streptomyces from insect microbiomes.</title>
        <authorList>
            <person name="Chevrette M.G."/>
            <person name="Carlson C.M."/>
            <person name="Ortega H.E."/>
            <person name="Thomas C."/>
            <person name="Ananiev G.E."/>
            <person name="Barns K.J."/>
            <person name="Book A.J."/>
            <person name="Cagnazzo J."/>
            <person name="Carlos C."/>
            <person name="Flanigan W."/>
            <person name="Grubbs K.J."/>
            <person name="Horn H.A."/>
            <person name="Hoffmann F.M."/>
            <person name="Klassen J.L."/>
            <person name="Knack J.J."/>
            <person name="Lewin G.R."/>
            <person name="McDonald B.R."/>
            <person name="Muller L."/>
            <person name="Melo W.G.P."/>
            <person name="Pinto-Tomas A.A."/>
            <person name="Schmitz A."/>
            <person name="Wendt-Pienkowski E."/>
            <person name="Wildman S."/>
            <person name="Zhao M."/>
            <person name="Zhang F."/>
            <person name="Bugni T.S."/>
            <person name="Andes D.R."/>
            <person name="Pupo M.T."/>
            <person name="Currie C.R."/>
        </authorList>
    </citation>
    <scope>NUCLEOTIDE SEQUENCE [LARGE SCALE GENOMIC DNA]</scope>
    <source>
        <strain evidence="3 4">SID5840</strain>
    </source>
</reference>
<dbReference type="Pfam" id="PF07510">
    <property type="entry name" value="GmrSD_C"/>
    <property type="match status" value="1"/>
</dbReference>
<comment type="caution">
    <text evidence="3">The sequence shown here is derived from an EMBL/GenBank/DDBJ whole genome shotgun (WGS) entry which is preliminary data.</text>
</comment>
<keyword evidence="1" id="KW-0732">Signal</keyword>
<dbReference type="EMBL" id="WWHY01000001">
    <property type="protein sequence ID" value="MYR35083.1"/>
    <property type="molecule type" value="Genomic_DNA"/>
</dbReference>
<proteinExistence type="predicted"/>
<accession>A0A7K2IYQ3</accession>